<dbReference type="EMBL" id="ANFO01000021">
    <property type="protein sequence ID" value="KGQ13846.1"/>
    <property type="molecule type" value="Genomic_DNA"/>
</dbReference>
<evidence type="ECO:0000256" key="1">
    <source>
        <dbReference type="SAM" id="MobiDB-lite"/>
    </source>
</evidence>
<evidence type="ECO:0000313" key="3">
    <source>
        <dbReference type="Proteomes" id="UP000030106"/>
    </source>
</evidence>
<proteinExistence type="predicted"/>
<organism evidence="2 3">
    <name type="scientific">Beauveria bassiana D1-5</name>
    <dbReference type="NCBI Taxonomy" id="1245745"/>
    <lineage>
        <taxon>Eukaryota</taxon>
        <taxon>Fungi</taxon>
        <taxon>Dikarya</taxon>
        <taxon>Ascomycota</taxon>
        <taxon>Pezizomycotina</taxon>
        <taxon>Sordariomycetes</taxon>
        <taxon>Hypocreomycetidae</taxon>
        <taxon>Hypocreales</taxon>
        <taxon>Cordycipitaceae</taxon>
        <taxon>Beauveria</taxon>
    </lineage>
</organism>
<reference evidence="2 3" key="1">
    <citation type="submission" date="2012-10" db="EMBL/GenBank/DDBJ databases">
        <title>Genome sequencing and analysis of entomopathogenic fungi Beauveria bassiana D1-5.</title>
        <authorList>
            <person name="Li Q."/>
            <person name="Wang L."/>
            <person name="Zhang Z."/>
            <person name="Wang Q."/>
            <person name="Ren J."/>
            <person name="Wang M."/>
            <person name="Xu W."/>
            <person name="Wang J."/>
            <person name="Lu Y."/>
            <person name="Du Q."/>
            <person name="Sun Z."/>
        </authorList>
    </citation>
    <scope>NUCLEOTIDE SEQUENCE [LARGE SCALE GENOMIC DNA]</scope>
    <source>
        <strain evidence="2 3">D1-5</strain>
    </source>
</reference>
<comment type="caution">
    <text evidence="2">The sequence shown here is derived from an EMBL/GenBank/DDBJ whole genome shotgun (WGS) entry which is preliminary data.</text>
</comment>
<dbReference type="NCBIfam" id="NF041347">
    <property type="entry name" value="XopG"/>
    <property type="match status" value="1"/>
</dbReference>
<dbReference type="InterPro" id="IPR028208">
    <property type="entry name" value="Effector_pro_NleD-like"/>
</dbReference>
<dbReference type="HOGENOM" id="CLU_560172_0_0_1"/>
<accession>A0A0A2W110</accession>
<dbReference type="Pfam" id="PF14891">
    <property type="entry name" value="Peptidase_M91"/>
    <property type="match status" value="1"/>
</dbReference>
<evidence type="ECO:0000313" key="2">
    <source>
        <dbReference type="EMBL" id="KGQ13846.1"/>
    </source>
</evidence>
<sequence length="487" mass="53513">MSTISASHVAPHIAIEYHRPEDYLAAESALRKLLSRPNGRSLVDELRNLSTQGRYVKVKVTAMANTVARPVLTEFQVRRFHLSSSEYDKAHNKKATHLAQKQPLGKKGEGTSVSVDWNPRQSVAIDAHGRPSLLDDTSLAFVSLAHELVHGYRMMKGTYTGGTSDRYDTGSPAGQEESRAVGIGKYAGEALSENGIRQEHGLPLRGQYAAGLRVDPGLISGNSNRRVSMRIALEPDNPQHFDCTVNVSSRRADALYYANKAIDDTWRILDMGSGNQKNHVRATMAESYKRTLLSQKGTGNGDYTVRAWEAAKFRAGNCGEMAAVNALLLANSRVKQPVSVVHNRDVDHAFVIIGDPRANGRSVVSDPWPEFGRAMRIEDAKFGDSYHVLHTYPVGHRDDDVREKLLRGEKATQAEVDKAFRKAAPKLAKLSPEQLRDSVVAGPGYVQRHASNNLGIQYDGADSRGVVQHFDQSLSPAARNACAHLHQ</sequence>
<dbReference type="Proteomes" id="UP000030106">
    <property type="component" value="Unassembled WGS sequence"/>
</dbReference>
<feature type="region of interest" description="Disordered" evidence="1">
    <location>
        <begin position="88"/>
        <end position="113"/>
    </location>
</feature>
<name>A0A0A2W110_BEABA</name>
<protein>
    <submittedName>
        <fullName evidence="2">Uncharacterized protein</fullName>
    </submittedName>
</protein>
<gene>
    <name evidence="2" type="ORF">BBAD15_g198</name>
</gene>
<dbReference type="AlphaFoldDB" id="A0A0A2W110"/>